<dbReference type="WBParaSite" id="PTRK_0001170250.1">
    <property type="protein sequence ID" value="PTRK_0001170250.1"/>
    <property type="gene ID" value="PTRK_0001170250"/>
</dbReference>
<dbReference type="AlphaFoldDB" id="A0A0N4ZT73"/>
<keyword evidence="1" id="KW-1185">Reference proteome</keyword>
<evidence type="ECO:0000313" key="2">
    <source>
        <dbReference type="WBParaSite" id="PTRK_0001170250.1"/>
    </source>
</evidence>
<dbReference type="Proteomes" id="UP000038045">
    <property type="component" value="Unplaced"/>
</dbReference>
<protein>
    <submittedName>
        <fullName evidence="2">ATS domain-containing protein</fullName>
    </submittedName>
</protein>
<organism evidence="1 2">
    <name type="scientific">Parastrongyloides trichosuri</name>
    <name type="common">Possum-specific nematode worm</name>
    <dbReference type="NCBI Taxonomy" id="131310"/>
    <lineage>
        <taxon>Eukaryota</taxon>
        <taxon>Metazoa</taxon>
        <taxon>Ecdysozoa</taxon>
        <taxon>Nematoda</taxon>
        <taxon>Chromadorea</taxon>
        <taxon>Rhabditida</taxon>
        <taxon>Tylenchina</taxon>
        <taxon>Panagrolaimomorpha</taxon>
        <taxon>Strongyloidoidea</taxon>
        <taxon>Strongyloididae</taxon>
        <taxon>Parastrongyloides</taxon>
    </lineage>
</organism>
<accession>A0A0N4ZT73</accession>
<reference evidence="2" key="1">
    <citation type="submission" date="2017-02" db="UniProtKB">
        <authorList>
            <consortium name="WormBaseParasite"/>
        </authorList>
    </citation>
    <scope>IDENTIFICATION</scope>
</reference>
<proteinExistence type="predicted"/>
<sequence length="68" mass="7863">MYGEIMKSQHGDINDEEDISSYDTKIDEIYSNNFNEDDVFNSHYVVDNIFLENISEVNILNDASPDNL</sequence>
<evidence type="ECO:0000313" key="1">
    <source>
        <dbReference type="Proteomes" id="UP000038045"/>
    </source>
</evidence>
<name>A0A0N4ZT73_PARTI</name>